<dbReference type="Proteomes" id="UP000485058">
    <property type="component" value="Unassembled WGS sequence"/>
</dbReference>
<dbReference type="EMBL" id="BLLF01000093">
    <property type="protein sequence ID" value="GFH07420.1"/>
    <property type="molecule type" value="Genomic_DNA"/>
</dbReference>
<accession>A0A699YB67</accession>
<sequence>MDFRVADSLKPLSHLEHALLSLIGCSNPLVTRSAGSPADFAAATHSMTAGLRAVRDSLGAAAFREQLWGTTGFVPPALPPPPAPPSPPPMTDSHALNTPTLAPAIAVPVGVCSFLVLLLAAITTRLRRNTKLHHSLLGHVLLPAAGDKATLVVTDVQGSSKLWETMPPGVMDVAMKLHDDLVRRLASDSSGYEWATEGDSFLLCFHTPYTAVIFSTQLQGLHTGLDSDEVLVQSRMGASSTTYGGAALVLAKAVQACAHGGQVTLSAATFVKLPVEELRAAGISVAHMGQHLVALGEGKGHTALDLYCAFLKTPAHAHRLWALGPLRVARQLQPGVLHAPHGTAATAFMSCHGFAQLKAWDASLAQECLALYQATAQRLLLHVAGLQLPAGYLVSTADEDGMVLAAFSSSLQCLHWALLTLTTCMDLEWPQALLDSAGVDVGEVACDLTPANGRFNYRGRCLNRAARINGLALSGQVALLQVTLVPFANKAQLEAADRLGLTAPGLQLNQVQGQPAA</sequence>
<keyword evidence="2" id="KW-1133">Transmembrane helix</keyword>
<dbReference type="AlphaFoldDB" id="A0A699YB67"/>
<proteinExistence type="predicted"/>
<feature type="compositionally biased region" description="Pro residues" evidence="1">
    <location>
        <begin position="76"/>
        <end position="90"/>
    </location>
</feature>
<name>A0A699YB67_HAELA</name>
<comment type="caution">
    <text evidence="3">The sequence shown here is derived from an EMBL/GenBank/DDBJ whole genome shotgun (WGS) entry which is preliminary data.</text>
</comment>
<dbReference type="Gene3D" id="3.30.70.1230">
    <property type="entry name" value="Nucleotide cyclase"/>
    <property type="match status" value="2"/>
</dbReference>
<feature type="transmembrane region" description="Helical" evidence="2">
    <location>
        <begin position="101"/>
        <end position="122"/>
    </location>
</feature>
<evidence type="ECO:0000313" key="3">
    <source>
        <dbReference type="EMBL" id="GFH07420.1"/>
    </source>
</evidence>
<organism evidence="3 4">
    <name type="scientific">Haematococcus lacustris</name>
    <name type="common">Green alga</name>
    <name type="synonym">Haematococcus pluvialis</name>
    <dbReference type="NCBI Taxonomy" id="44745"/>
    <lineage>
        <taxon>Eukaryota</taxon>
        <taxon>Viridiplantae</taxon>
        <taxon>Chlorophyta</taxon>
        <taxon>core chlorophytes</taxon>
        <taxon>Chlorophyceae</taxon>
        <taxon>CS clade</taxon>
        <taxon>Chlamydomonadales</taxon>
        <taxon>Haematococcaceae</taxon>
        <taxon>Haematococcus</taxon>
    </lineage>
</organism>
<feature type="region of interest" description="Disordered" evidence="1">
    <location>
        <begin position="74"/>
        <end position="95"/>
    </location>
</feature>
<dbReference type="InterPro" id="IPR029787">
    <property type="entry name" value="Nucleotide_cyclase"/>
</dbReference>
<reference evidence="3 4" key="1">
    <citation type="submission" date="2020-02" db="EMBL/GenBank/DDBJ databases">
        <title>Draft genome sequence of Haematococcus lacustris strain NIES-144.</title>
        <authorList>
            <person name="Morimoto D."/>
            <person name="Nakagawa S."/>
            <person name="Yoshida T."/>
            <person name="Sawayama S."/>
        </authorList>
    </citation>
    <scope>NUCLEOTIDE SEQUENCE [LARGE SCALE GENOMIC DNA]</scope>
    <source>
        <strain evidence="3 4">NIES-144</strain>
    </source>
</reference>
<keyword evidence="4" id="KW-1185">Reference proteome</keyword>
<keyword evidence="2" id="KW-0812">Transmembrane</keyword>
<evidence type="ECO:0000256" key="1">
    <source>
        <dbReference type="SAM" id="MobiDB-lite"/>
    </source>
</evidence>
<feature type="non-terminal residue" evidence="3">
    <location>
        <position position="1"/>
    </location>
</feature>
<dbReference type="SUPFAM" id="SSF55073">
    <property type="entry name" value="Nucleotide cyclase"/>
    <property type="match status" value="2"/>
</dbReference>
<evidence type="ECO:0000256" key="2">
    <source>
        <dbReference type="SAM" id="Phobius"/>
    </source>
</evidence>
<gene>
    <name evidence="3" type="ORF">HaLaN_02215</name>
</gene>
<keyword evidence="2" id="KW-0472">Membrane</keyword>
<evidence type="ECO:0008006" key="5">
    <source>
        <dbReference type="Google" id="ProtNLM"/>
    </source>
</evidence>
<dbReference type="PANTHER" id="PTHR43081:SF1">
    <property type="entry name" value="ADENYLATE CYCLASE, TERMINAL-DIFFERENTIATION SPECIFIC"/>
    <property type="match status" value="1"/>
</dbReference>
<evidence type="ECO:0000313" key="4">
    <source>
        <dbReference type="Proteomes" id="UP000485058"/>
    </source>
</evidence>
<protein>
    <recommendedName>
        <fullName evidence="5">Guanylate cyclase domain-containing protein</fullName>
    </recommendedName>
</protein>
<dbReference type="PANTHER" id="PTHR43081">
    <property type="entry name" value="ADENYLATE CYCLASE, TERMINAL-DIFFERENTIATION SPECIFIC-RELATED"/>
    <property type="match status" value="1"/>
</dbReference>
<dbReference type="InterPro" id="IPR050697">
    <property type="entry name" value="Adenylyl/Guanylyl_Cyclase_3/4"/>
</dbReference>